<keyword evidence="3" id="KW-1185">Reference proteome</keyword>
<reference evidence="2" key="1">
    <citation type="submission" date="2020-06" db="EMBL/GenBank/DDBJ databases">
        <authorList>
            <consortium name="Plant Systems Biology data submission"/>
        </authorList>
    </citation>
    <scope>NUCLEOTIDE SEQUENCE</scope>
    <source>
        <strain evidence="2">D6</strain>
    </source>
</reference>
<dbReference type="AlphaFoldDB" id="A0A9N8DPQ8"/>
<feature type="compositionally biased region" description="Basic and acidic residues" evidence="1">
    <location>
        <begin position="83"/>
        <end position="96"/>
    </location>
</feature>
<name>A0A9N8DPQ8_9STRA</name>
<evidence type="ECO:0000313" key="2">
    <source>
        <dbReference type="EMBL" id="CAB9506482.1"/>
    </source>
</evidence>
<feature type="compositionally biased region" description="Basic and acidic residues" evidence="1">
    <location>
        <begin position="1"/>
        <end position="10"/>
    </location>
</feature>
<comment type="caution">
    <text evidence="2">The sequence shown here is derived from an EMBL/GenBank/DDBJ whole genome shotgun (WGS) entry which is preliminary data.</text>
</comment>
<gene>
    <name evidence="2" type="ORF">SEMRO_268_G103730.1</name>
</gene>
<protein>
    <submittedName>
        <fullName evidence="2">Uncharacterized protein</fullName>
    </submittedName>
</protein>
<feature type="region of interest" description="Disordered" evidence="1">
    <location>
        <begin position="406"/>
        <end position="450"/>
    </location>
</feature>
<dbReference type="EMBL" id="CAICTM010000267">
    <property type="protein sequence ID" value="CAB9506482.1"/>
    <property type="molecule type" value="Genomic_DNA"/>
</dbReference>
<feature type="region of interest" description="Disordered" evidence="1">
    <location>
        <begin position="281"/>
        <end position="306"/>
    </location>
</feature>
<feature type="region of interest" description="Disordered" evidence="1">
    <location>
        <begin position="177"/>
        <end position="231"/>
    </location>
</feature>
<feature type="region of interest" description="Disordered" evidence="1">
    <location>
        <begin position="1"/>
        <end position="102"/>
    </location>
</feature>
<accession>A0A9N8DPQ8</accession>
<evidence type="ECO:0000313" key="3">
    <source>
        <dbReference type="Proteomes" id="UP001153069"/>
    </source>
</evidence>
<sequence>MERVANHDGRSSLVGSNNSSRQHPRSSRGSSSSIACAGTEASSRRYGHRGVVTNRSVLSSQEEGRSGPYPSEIQISRRAQHNQQERYFHESSESDRSVGSTMAIRSSYSTSLSTVSSLTQDKNTISYRYDREYRVEDEPYRRHLEPSEFDFRPSDDSRRGARVFKFRAEDLGFDTRFIRGEMPPSSRSYDGEYRSRPSHSRRGYSALEDRHHSMNRGRTRSYNDDERHGYYDDRSYTREDRHGYCDSNVSRASEPPRYRYPSRPISAPLWLVDEILEPTSRHSHRSQLPLPHQSTHSSRSANTGAPAEDMYRTARSAMPEPWDELERSVLGPQLRFESDLPCLQQVSRQLPNQSRPGAHHMAGPPPEYNQYGDFDDNESYPPKWEKLPAPGHHVTDVQAFPGSGFAKMGCSRSSSSSTKGSYLNTKPPAARAATPPPANQSQQVSKETQKAFPKGQYTVCPSSSEAQADTKAVMVEITPGVKERLRRADETREAVANDFFTPVSCRSCSKYLFCTADLKYFACPKCECISSLENDDRFEGRPIERHGLGVGFTVDTLFRMQQELSVEDPSSCDEQSK</sequence>
<feature type="compositionally biased region" description="Polar residues" evidence="1">
    <location>
        <begin position="292"/>
        <end position="303"/>
    </location>
</feature>
<feature type="compositionally biased region" description="Basic and acidic residues" evidence="1">
    <location>
        <begin position="221"/>
        <end position="231"/>
    </location>
</feature>
<proteinExistence type="predicted"/>
<evidence type="ECO:0000256" key="1">
    <source>
        <dbReference type="SAM" id="MobiDB-lite"/>
    </source>
</evidence>
<feature type="region of interest" description="Disordered" evidence="1">
    <location>
        <begin position="351"/>
        <end position="380"/>
    </location>
</feature>
<dbReference type="Proteomes" id="UP001153069">
    <property type="component" value="Unassembled WGS sequence"/>
</dbReference>
<organism evidence="2 3">
    <name type="scientific">Seminavis robusta</name>
    <dbReference type="NCBI Taxonomy" id="568900"/>
    <lineage>
        <taxon>Eukaryota</taxon>
        <taxon>Sar</taxon>
        <taxon>Stramenopiles</taxon>
        <taxon>Ochrophyta</taxon>
        <taxon>Bacillariophyta</taxon>
        <taxon>Bacillariophyceae</taxon>
        <taxon>Bacillariophycidae</taxon>
        <taxon>Naviculales</taxon>
        <taxon>Naviculaceae</taxon>
        <taxon>Seminavis</taxon>
    </lineage>
</organism>